<proteinExistence type="predicted"/>
<dbReference type="InterPro" id="IPR019719">
    <property type="entry name" value="DUF2599"/>
</dbReference>
<name>A0ABT3F655_9PSED</name>
<organism evidence="1 2">
    <name type="scientific">Pseudomonas agronomica</name>
    <dbReference type="NCBI Taxonomy" id="2979328"/>
    <lineage>
        <taxon>Bacteria</taxon>
        <taxon>Pseudomonadati</taxon>
        <taxon>Pseudomonadota</taxon>
        <taxon>Gammaproteobacteria</taxon>
        <taxon>Pseudomonadales</taxon>
        <taxon>Pseudomonadaceae</taxon>
        <taxon>Pseudomonas</taxon>
    </lineage>
</organism>
<evidence type="ECO:0000313" key="1">
    <source>
        <dbReference type="EMBL" id="MCW1244261.1"/>
    </source>
</evidence>
<reference evidence="1" key="1">
    <citation type="submission" date="2022-07" db="EMBL/GenBank/DDBJ databases">
        <title>Pseudomonas agronomica sp. nov.: a novel bacterium with biotechnological application in the synthesis of biofertilizers from valorized agricultural residues.</title>
        <authorList>
            <person name="Robas M."/>
            <person name="Fernandez V.M."/>
            <person name="Luna L."/>
            <person name="Provanza A."/>
            <person name="Jimenez P.A."/>
        </authorList>
    </citation>
    <scope>NUCLEOTIDE SEQUENCE</scope>
    <source>
        <strain evidence="1">SAICEU22T</strain>
    </source>
</reference>
<dbReference type="EMBL" id="JAOSHO010000061">
    <property type="protein sequence ID" value="MCW1244261.1"/>
    <property type="molecule type" value="Genomic_DNA"/>
</dbReference>
<protein>
    <submittedName>
        <fullName evidence="1">DUF2599 domain-containing protein</fullName>
    </submittedName>
</protein>
<evidence type="ECO:0000313" key="2">
    <source>
        <dbReference type="Proteomes" id="UP001061999"/>
    </source>
</evidence>
<dbReference type="RefSeq" id="WP_264427258.1">
    <property type="nucleotide sequence ID" value="NZ_JAOSHO010000061.1"/>
</dbReference>
<gene>
    <name evidence="1" type="ORF">OC610_07580</name>
</gene>
<sequence length="384" mass="42136">MPYATPEQRGIEVADQLRRNYNDLKTDCGAVSRPSFLCSGVILRGTVYSDNYRAWDPSPQSTAQGATSFSFLRRDAKFNSLASDHKNGYILYPEFLKPVSTMTKVSVLCAFPVDAGSHGRLSAGCGDFTSTPQVEDYCQNLGIATAEQWNTHYRNNGGSHALSCGFNVASNPQGRGAEAFMEVLRSMKYTENENFSSGGLSNNEIRIAAWPSGLAEQLPIQAFFYLAGGVESAKKDQRAFYADGGRFVPVIKLTFPATPGQDATFTYSSADQASLGDVVCKRYIDSASWEKHFNPSLNAQAWTLSVIPTDCGRSIGPEQTEAFFSEMLRSYGSSAEWREQDGGGMRRQLVCLISTVRKKDVWNLEPFRPDTTHEKAVAAGCNNT</sequence>
<accession>A0ABT3F655</accession>
<dbReference type="Pfam" id="PF10783">
    <property type="entry name" value="DUF2599"/>
    <property type="match status" value="1"/>
</dbReference>
<keyword evidence="2" id="KW-1185">Reference proteome</keyword>
<dbReference type="Proteomes" id="UP001061999">
    <property type="component" value="Unassembled WGS sequence"/>
</dbReference>
<comment type="caution">
    <text evidence="1">The sequence shown here is derived from an EMBL/GenBank/DDBJ whole genome shotgun (WGS) entry which is preliminary data.</text>
</comment>